<evidence type="ECO:0000259" key="2">
    <source>
        <dbReference type="PROSITE" id="PS50405"/>
    </source>
</evidence>
<dbReference type="InterPro" id="IPR010987">
    <property type="entry name" value="Glutathione-S-Trfase_C-like"/>
</dbReference>
<evidence type="ECO:0000256" key="1">
    <source>
        <dbReference type="ARBA" id="ARBA00007409"/>
    </source>
</evidence>
<dbReference type="SFLD" id="SFLDS00019">
    <property type="entry name" value="Glutathione_Transferase_(cytos"/>
    <property type="match status" value="1"/>
</dbReference>
<name>A0A4S8T9P7_AURPU</name>
<proteinExistence type="inferred from homology"/>
<dbReference type="AlphaFoldDB" id="A0A4S8T9P7"/>
<dbReference type="InterPro" id="IPR036282">
    <property type="entry name" value="Glutathione-S-Trfase_C_sf"/>
</dbReference>
<dbReference type="InterPro" id="IPR004045">
    <property type="entry name" value="Glutathione_S-Trfase_N"/>
</dbReference>
<gene>
    <name evidence="3" type="ORF">D6D10_07649</name>
</gene>
<dbReference type="EMBL" id="QZAV01000226">
    <property type="protein sequence ID" value="THX34120.1"/>
    <property type="molecule type" value="Genomic_DNA"/>
</dbReference>
<dbReference type="SUPFAM" id="SSF52833">
    <property type="entry name" value="Thioredoxin-like"/>
    <property type="match status" value="1"/>
</dbReference>
<dbReference type="SFLD" id="SFLDG00358">
    <property type="entry name" value="Main_(cytGST)"/>
    <property type="match status" value="1"/>
</dbReference>
<organism evidence="3 4">
    <name type="scientific">Aureobasidium pullulans</name>
    <name type="common">Black yeast</name>
    <name type="synonym">Pullularia pullulans</name>
    <dbReference type="NCBI Taxonomy" id="5580"/>
    <lineage>
        <taxon>Eukaryota</taxon>
        <taxon>Fungi</taxon>
        <taxon>Dikarya</taxon>
        <taxon>Ascomycota</taxon>
        <taxon>Pezizomycotina</taxon>
        <taxon>Dothideomycetes</taxon>
        <taxon>Dothideomycetidae</taxon>
        <taxon>Dothideales</taxon>
        <taxon>Saccotheciaceae</taxon>
        <taxon>Aureobasidium</taxon>
    </lineage>
</organism>
<dbReference type="Proteomes" id="UP000308953">
    <property type="component" value="Unassembled WGS sequence"/>
</dbReference>
<dbReference type="SUPFAM" id="SSF47616">
    <property type="entry name" value="GST C-terminal domain-like"/>
    <property type="match status" value="1"/>
</dbReference>
<dbReference type="PANTHER" id="PTHR44051">
    <property type="entry name" value="GLUTATHIONE S-TRANSFERASE-RELATED"/>
    <property type="match status" value="1"/>
</dbReference>
<keyword evidence="3" id="KW-0808">Transferase</keyword>
<comment type="caution">
    <text evidence="3">The sequence shown here is derived from an EMBL/GenBank/DDBJ whole genome shotgun (WGS) entry which is preliminary data.</text>
</comment>
<accession>A0A4S8T9P7</accession>
<sequence>MTPILRFAQTQRQFVRVIPEAITKPISNIMSSDAPEPTGLIADKGLELLTFGTPNGHKITIFLEELKEAYGKDYVYQSVNIMKNTQKEPWFTKLGPNGRIPVLVDHDKGGLSIQEGSDTENRFSFKEDPQLSHQEQWIAWQHGGLGPMQGQANHFFRLAKERIPYPTQRYVGETERLMGILDNQLKDNSYLVGNKYSIADIANYSWVNLAYFSGVNLAQFPNLEKWWKSINGRPAVQKGQSIPGPSPYTNDNFQQKLKDDKEFADKNAELEKLRDEAKKQYDYKYSSP</sequence>
<dbReference type="Pfam" id="PF00043">
    <property type="entry name" value="GST_C"/>
    <property type="match status" value="1"/>
</dbReference>
<dbReference type="Gene3D" id="3.40.30.10">
    <property type="entry name" value="Glutaredoxin"/>
    <property type="match status" value="1"/>
</dbReference>
<evidence type="ECO:0000313" key="3">
    <source>
        <dbReference type="EMBL" id="THX34120.1"/>
    </source>
</evidence>
<dbReference type="GO" id="GO:0016740">
    <property type="term" value="F:transferase activity"/>
    <property type="evidence" value="ECO:0007669"/>
    <property type="project" value="UniProtKB-KW"/>
</dbReference>
<dbReference type="SFLD" id="SFLDG01151">
    <property type="entry name" value="Main.2:_Nu-like"/>
    <property type="match status" value="1"/>
</dbReference>
<dbReference type="Pfam" id="PF13409">
    <property type="entry name" value="GST_N_2"/>
    <property type="match status" value="1"/>
</dbReference>
<dbReference type="InterPro" id="IPR040079">
    <property type="entry name" value="Glutathione_S-Trfase"/>
</dbReference>
<dbReference type="PROSITE" id="PS50405">
    <property type="entry name" value="GST_CTER"/>
    <property type="match status" value="1"/>
</dbReference>
<dbReference type="Gene3D" id="1.20.1050.10">
    <property type="match status" value="1"/>
</dbReference>
<reference evidence="3 4" key="1">
    <citation type="submission" date="2018-10" db="EMBL/GenBank/DDBJ databases">
        <title>Fifty Aureobasidium pullulans genomes reveal a recombining polyextremotolerant generalist.</title>
        <authorList>
            <person name="Gostincar C."/>
            <person name="Turk M."/>
            <person name="Zajc J."/>
            <person name="Gunde-Cimerman N."/>
        </authorList>
    </citation>
    <scope>NUCLEOTIDE SEQUENCE [LARGE SCALE GENOMIC DNA]</scope>
    <source>
        <strain evidence="3 4">EXF-9785</strain>
    </source>
</reference>
<evidence type="ECO:0000313" key="4">
    <source>
        <dbReference type="Proteomes" id="UP000308953"/>
    </source>
</evidence>
<dbReference type="InterPro" id="IPR004046">
    <property type="entry name" value="GST_C"/>
</dbReference>
<dbReference type="PANTHER" id="PTHR44051:SF6">
    <property type="entry name" value="GLUTATHIONE S-TRANSFERASE II"/>
    <property type="match status" value="1"/>
</dbReference>
<feature type="domain" description="GST C-terminal" evidence="2">
    <location>
        <begin position="127"/>
        <end position="263"/>
    </location>
</feature>
<protein>
    <submittedName>
        <fullName evidence="3">Glutathione S-transferase</fullName>
    </submittedName>
</protein>
<dbReference type="InterPro" id="IPR036249">
    <property type="entry name" value="Thioredoxin-like_sf"/>
</dbReference>
<comment type="similarity">
    <text evidence="1">Belongs to the GST superfamily.</text>
</comment>